<evidence type="ECO:0000313" key="2">
    <source>
        <dbReference type="EMBL" id="MUA43423.1"/>
    </source>
</evidence>
<reference evidence="3 6" key="4">
    <citation type="submission" date="2020-12" db="EMBL/GenBank/DDBJ databases">
        <title>The complete genome of Klebsiella pneumoniae strain 090374.</title>
        <authorList>
            <person name="Wei L."/>
            <person name="Wen H."/>
            <person name="Liu L."/>
            <person name="Feng Y."/>
            <person name="Zong Z."/>
        </authorList>
    </citation>
    <scope>NUCLEOTIDE SEQUENCE [LARGE SCALE GENOMIC DNA]</scope>
    <source>
        <strain evidence="3 6">WCHKP090374</strain>
        <plasmid evidence="3 6">p2_090374</plasmid>
    </source>
</reference>
<protein>
    <submittedName>
        <fullName evidence="1">Uncharacterized protein</fullName>
    </submittedName>
</protein>
<dbReference type="RefSeq" id="WP_023317533.1">
    <property type="nucleotide sequence ID" value="NZ_CABEHQ010000067.1"/>
</dbReference>
<evidence type="ECO:0000313" key="5">
    <source>
        <dbReference type="Proteomes" id="UP000485085"/>
    </source>
</evidence>
<reference evidence="2 5" key="3">
    <citation type="submission" date="2019-11" db="EMBL/GenBank/DDBJ databases">
        <title>Emergence of a novel subclone of carbapenem-resistant Klebsiella pneumoniae ST11 with enhanced virulence and transmissibility: a molecular epidemiological, clinical, genomic study.</title>
        <authorList>
            <person name="Zhou K."/>
        </authorList>
    </citation>
    <scope>NUCLEOTIDE SEQUENCE [LARGE SCALE GENOMIC DNA]</scope>
    <source>
        <strain evidence="2 5">KP_38044</strain>
    </source>
</reference>
<geneLocation type="plasmid" evidence="3 6">
    <name>p2_090374</name>
</geneLocation>
<dbReference type="GeneID" id="39500775"/>
<dbReference type="Proteomes" id="UP000485085">
    <property type="component" value="Unassembled WGS sequence"/>
</dbReference>
<evidence type="ECO:0000313" key="3">
    <source>
        <dbReference type="EMBL" id="QQL36749.1"/>
    </source>
</evidence>
<evidence type="ECO:0000313" key="1">
    <source>
        <dbReference type="EMBL" id="ASU51459.1"/>
    </source>
</evidence>
<keyword evidence="1" id="KW-0614">Plasmid</keyword>
<gene>
    <name evidence="4" type="ORF">DW286_29320</name>
    <name evidence="2" type="ORF">GNF00_26710</name>
    <name evidence="3" type="ORF">H3G96_029015</name>
</gene>
<sequence>MFFKRYLTEKEIYKAALPIVRLQGRVNTSLRFLSKYSDVNKNGLIALHLNLLHFISYNIHGVESLKITQAGINKAVQQSPHADEIKNIAQAIGRKGPEYIEGLIRNPWGKKNDNPLIFIMSIEESIKETLNSGYMLYRVAPITEGEAAAFMDVLKQLLLFEDNFRLFGRDLVYKIEKLKIR</sequence>
<dbReference type="EMBL" id="QRCF01000072">
    <property type="protein sequence ID" value="RDT83959.1"/>
    <property type="molecule type" value="Genomic_DNA"/>
</dbReference>
<geneLocation type="plasmid" evidence="1">
    <name>p20049-KPC</name>
</geneLocation>
<dbReference type="EMBL" id="CP066538">
    <property type="protein sequence ID" value="QQL36749.1"/>
    <property type="molecule type" value="Genomic_DNA"/>
</dbReference>
<dbReference type="AlphaFoldDB" id="A0A229UZ97"/>
<name>A0A229UZ97_KLEPN</name>
<dbReference type="EMBL" id="MF168404">
    <property type="protein sequence ID" value="ASU51459.1"/>
    <property type="molecule type" value="Genomic_DNA"/>
</dbReference>
<reference evidence="4" key="2">
    <citation type="submission" date="2018-07" db="EMBL/GenBank/DDBJ databases">
        <title>Draft genome sequence of Klebsiella pneumoniae K293.</title>
        <authorList>
            <person name="He F."/>
        </authorList>
    </citation>
    <scope>NUCLEOTIDE SEQUENCE</scope>
    <source>
        <strain evidence="4">K293</strain>
    </source>
</reference>
<organism evidence="1">
    <name type="scientific">Klebsiella pneumoniae</name>
    <dbReference type="NCBI Taxonomy" id="573"/>
    <lineage>
        <taxon>Bacteria</taxon>
        <taxon>Pseudomonadati</taxon>
        <taxon>Pseudomonadota</taxon>
        <taxon>Gammaproteobacteria</taxon>
        <taxon>Enterobacterales</taxon>
        <taxon>Enterobacteriaceae</taxon>
        <taxon>Klebsiella/Raoultella group</taxon>
        <taxon>Klebsiella</taxon>
        <taxon>Klebsiella pneumoniae complex</taxon>
    </lineage>
</organism>
<evidence type="ECO:0000313" key="4">
    <source>
        <dbReference type="EMBL" id="RDT83959.1"/>
    </source>
</evidence>
<accession>A0A229UZ97</accession>
<evidence type="ECO:0000313" key="6">
    <source>
        <dbReference type="Proteomes" id="UP000532829"/>
    </source>
</evidence>
<proteinExistence type="predicted"/>
<dbReference type="EMBL" id="WNPO01000056">
    <property type="protein sequence ID" value="MUA43423.1"/>
    <property type="molecule type" value="Genomic_DNA"/>
</dbReference>
<dbReference type="Proteomes" id="UP000532829">
    <property type="component" value="Plasmid p2_090374"/>
</dbReference>
<dbReference type="Proteomes" id="UP000254657">
    <property type="component" value="Unassembled WGS sequence"/>
</dbReference>
<reference evidence="1" key="1">
    <citation type="journal article" date="2018" name="Infect. Drug Resist.">
        <title>Comparative analysis of bla KPC-2- and rmtB-carrying IncFII-family pKPC-LK30/pHN7A8 hybrid plasmids from Klebsiella pneumoniae CG258 strains disseminated among multiple Chinese hospitals.</title>
        <authorList>
            <person name="Shi L."/>
            <person name="Feng J."/>
            <person name="Zhan Z."/>
            <person name="Zhao Y."/>
            <person name="Zhou H."/>
            <person name="Mao H."/>
            <person name="Gao Y."/>
            <person name="Zhang Y."/>
            <person name="Yin Z."/>
            <person name="Gao B."/>
            <person name="Tong Y."/>
            <person name="Luo Y."/>
            <person name="Zhang D."/>
            <person name="Zhou D."/>
        </authorList>
    </citation>
    <scope>NUCLEOTIDE SEQUENCE</scope>
    <source>
        <strain evidence="1">20049</strain>
        <plasmid evidence="1">p20049-KPC</plasmid>
    </source>
</reference>